<feature type="domain" description="DUF7918" evidence="2">
    <location>
        <begin position="9"/>
        <end position="204"/>
    </location>
</feature>
<dbReference type="RefSeq" id="XP_037225916.1">
    <property type="nucleotide sequence ID" value="XM_037358006.1"/>
</dbReference>
<dbReference type="Pfam" id="PF25534">
    <property type="entry name" value="DUF7918"/>
    <property type="match status" value="1"/>
</dbReference>
<protein>
    <recommendedName>
        <fullName evidence="2">DUF7918 domain-containing protein</fullName>
    </recommendedName>
</protein>
<dbReference type="PANTHER" id="PTHR36223">
    <property type="entry name" value="BETA-LACTAMASE-TYPE TRANSPEPTIDASE FOLD DOMAIN CONTAINING PROTEIN"/>
    <property type="match status" value="1"/>
</dbReference>
<reference evidence="3" key="1">
    <citation type="submission" date="2020-05" db="EMBL/GenBank/DDBJ databases">
        <title>Mycena genomes resolve the evolution of fungal bioluminescence.</title>
        <authorList>
            <person name="Tsai I.J."/>
        </authorList>
    </citation>
    <scope>NUCLEOTIDE SEQUENCE</scope>
    <source>
        <strain evidence="3">171206Taipei</strain>
    </source>
</reference>
<dbReference type="OrthoDB" id="3364132at2759"/>
<accession>A0A8H6TDX4</accession>
<dbReference type="Proteomes" id="UP000636479">
    <property type="component" value="Unassembled WGS sequence"/>
</dbReference>
<proteinExistence type="predicted"/>
<dbReference type="PANTHER" id="PTHR36223:SF1">
    <property type="entry name" value="TRANSCRIPTION ELONGATION FACTOR EAF N-TERMINAL DOMAIN-CONTAINING PROTEIN"/>
    <property type="match status" value="1"/>
</dbReference>
<comment type="caution">
    <text evidence="3">The sequence shown here is derived from an EMBL/GenBank/DDBJ whole genome shotgun (WGS) entry which is preliminary data.</text>
</comment>
<feature type="region of interest" description="Disordered" evidence="1">
    <location>
        <begin position="229"/>
        <end position="263"/>
    </location>
</feature>
<name>A0A8H6TDX4_9AGAR</name>
<evidence type="ECO:0000313" key="3">
    <source>
        <dbReference type="EMBL" id="KAF7315893.1"/>
    </source>
</evidence>
<dbReference type="EMBL" id="JACAZF010000001">
    <property type="protein sequence ID" value="KAF7315893.1"/>
    <property type="molecule type" value="Genomic_DNA"/>
</dbReference>
<sequence>MPLSANGFDAWIVVGDDEAEFYAPELLEEPSGYTSWIASELGKEFSIHWRNTDVFCQTVGRVWVDGIECSGEILLGPNMSTRVSGRRTTGSALSPFLFSTINFTDDDDFVDITSSRDIGLIKLELWTINMTGTKPFTDNAPVAESKVHERSKKGVAHQTKFGEPVQGNMRSAAIVEYLETFPIVTFTFKYRSLDILQANGIAPASVRPAKRKSGTVKLEEMALSKRLKREPLSVGRNGKSSEVIDLTRDSNSPPATAEVIDLT</sequence>
<dbReference type="GeneID" id="59340522"/>
<evidence type="ECO:0000313" key="4">
    <source>
        <dbReference type="Proteomes" id="UP000636479"/>
    </source>
</evidence>
<organism evidence="3 4">
    <name type="scientific">Mycena indigotica</name>
    <dbReference type="NCBI Taxonomy" id="2126181"/>
    <lineage>
        <taxon>Eukaryota</taxon>
        <taxon>Fungi</taxon>
        <taxon>Dikarya</taxon>
        <taxon>Basidiomycota</taxon>
        <taxon>Agaricomycotina</taxon>
        <taxon>Agaricomycetes</taxon>
        <taxon>Agaricomycetidae</taxon>
        <taxon>Agaricales</taxon>
        <taxon>Marasmiineae</taxon>
        <taxon>Mycenaceae</taxon>
        <taxon>Mycena</taxon>
    </lineage>
</organism>
<gene>
    <name evidence="3" type="ORF">MIND_00105900</name>
</gene>
<evidence type="ECO:0000259" key="2">
    <source>
        <dbReference type="Pfam" id="PF25534"/>
    </source>
</evidence>
<dbReference type="AlphaFoldDB" id="A0A8H6TDX4"/>
<dbReference type="InterPro" id="IPR057678">
    <property type="entry name" value="DUF7918"/>
</dbReference>
<keyword evidence="4" id="KW-1185">Reference proteome</keyword>
<evidence type="ECO:0000256" key="1">
    <source>
        <dbReference type="SAM" id="MobiDB-lite"/>
    </source>
</evidence>